<dbReference type="PROSITE" id="PS50082">
    <property type="entry name" value="WD_REPEATS_2"/>
    <property type="match status" value="1"/>
</dbReference>
<organism evidence="5 6">
    <name type="scientific">Chenopodium quinoa</name>
    <name type="common">Quinoa</name>
    <dbReference type="NCBI Taxonomy" id="63459"/>
    <lineage>
        <taxon>Eukaryota</taxon>
        <taxon>Viridiplantae</taxon>
        <taxon>Streptophyta</taxon>
        <taxon>Embryophyta</taxon>
        <taxon>Tracheophyta</taxon>
        <taxon>Spermatophyta</taxon>
        <taxon>Magnoliopsida</taxon>
        <taxon>eudicotyledons</taxon>
        <taxon>Gunneridae</taxon>
        <taxon>Pentapetalae</taxon>
        <taxon>Caryophyllales</taxon>
        <taxon>Chenopodiaceae</taxon>
        <taxon>Chenopodioideae</taxon>
        <taxon>Atripliceae</taxon>
        <taxon>Chenopodium</taxon>
    </lineage>
</organism>
<evidence type="ECO:0000256" key="4">
    <source>
        <dbReference type="SAM" id="MobiDB-lite"/>
    </source>
</evidence>
<sequence length="487" mass="53367">MPQDLPGFYYDPDKNRYFPIKGPIPGSSRKPKSVPPDQSPVSLPTQVPSKLKKDIKISKLLQCRELYGSTVDLSDRKGSFQEECKKKLVSKPKVWKYQDVEKDADCSLALTHIAVETPEGQCAADALITGGMNGSLSLFDVGDVGQHGHKTAAEFVWPEQDDSGSNQTLKDIWKFNGSTLIMPSSISSISLSRKEYDAADNNSSARQHALITTLGSELSGGALYILNLADPVDLISNFAVVGRLRRHVALNCTIWGAETSHTGHKAVVGTSLGATLVDLESGVSSTLCRSKSDVLSVKFIQSGNVALCGLRKGAIITVDIRQQQRHLARHSLFHPSDDSNRPGQKRTKPFVLKGNIQPSSTVYMPSSICCLESLQMYDQYFLASSMDGSIYLYDHRLTKRGPVQSYEGHVNSHSHIKLATDASERYLMSGGEDCKVRIWNIRSGEMLFKEKLSSCVPMAACWQGCAGINTDAWLGSAEGLLRMQFCL</sequence>
<dbReference type="OrthoDB" id="128867at2759"/>
<dbReference type="SUPFAM" id="SSF50978">
    <property type="entry name" value="WD40 repeat-like"/>
    <property type="match status" value="1"/>
</dbReference>
<dbReference type="AlphaFoldDB" id="A0A803KX13"/>
<evidence type="ECO:0000313" key="5">
    <source>
        <dbReference type="EnsemblPlants" id="AUR62003571-RA:cds"/>
    </source>
</evidence>
<dbReference type="KEGG" id="cqi:110681982"/>
<accession>A0A803KX13</accession>
<dbReference type="Pfam" id="PF00400">
    <property type="entry name" value="WD40"/>
    <property type="match status" value="1"/>
</dbReference>
<dbReference type="InterPro" id="IPR036322">
    <property type="entry name" value="WD40_repeat_dom_sf"/>
</dbReference>
<dbReference type="SMART" id="SM00320">
    <property type="entry name" value="WD40"/>
    <property type="match status" value="3"/>
</dbReference>
<reference evidence="5" key="2">
    <citation type="submission" date="2021-03" db="UniProtKB">
        <authorList>
            <consortium name="EnsemblPlants"/>
        </authorList>
    </citation>
    <scope>IDENTIFICATION</scope>
</reference>
<dbReference type="PANTHER" id="PTHR44472:SF1">
    <property type="entry name" value="DDB1 AND CUL4 ASSOCIATED FACTOR 4"/>
    <property type="match status" value="1"/>
</dbReference>
<dbReference type="PROSITE" id="PS50294">
    <property type="entry name" value="WD_REPEATS_REGION"/>
    <property type="match status" value="1"/>
</dbReference>
<dbReference type="OMA" id="FQHEYQK"/>
<evidence type="ECO:0000256" key="3">
    <source>
        <dbReference type="PROSITE-ProRule" id="PRU00221"/>
    </source>
</evidence>
<dbReference type="PANTHER" id="PTHR44472">
    <property type="entry name" value="DDB1- AND CUL4-ASSOCIATED FACTOR 4-RELATED"/>
    <property type="match status" value="1"/>
</dbReference>
<protein>
    <recommendedName>
        <fullName evidence="7">Transducin/WD40 repeat-like superfamily protein</fullName>
    </recommendedName>
</protein>
<dbReference type="InterPro" id="IPR052254">
    <property type="entry name" value="CUL4-DDB1_E3_ligase_receptor"/>
</dbReference>
<dbReference type="InterPro" id="IPR001680">
    <property type="entry name" value="WD40_rpt"/>
</dbReference>
<keyword evidence="6" id="KW-1185">Reference proteome</keyword>
<dbReference type="Gene3D" id="2.130.10.10">
    <property type="entry name" value="YVTN repeat-like/Quinoprotein amine dehydrogenase"/>
    <property type="match status" value="1"/>
</dbReference>
<name>A0A803KX13_CHEQI</name>
<dbReference type="InterPro" id="IPR019775">
    <property type="entry name" value="WD40_repeat_CS"/>
</dbReference>
<reference evidence="5" key="1">
    <citation type="journal article" date="2017" name="Nature">
        <title>The genome of Chenopodium quinoa.</title>
        <authorList>
            <person name="Jarvis D.E."/>
            <person name="Ho Y.S."/>
            <person name="Lightfoot D.J."/>
            <person name="Schmoeckel S.M."/>
            <person name="Li B."/>
            <person name="Borm T.J.A."/>
            <person name="Ohyanagi H."/>
            <person name="Mineta K."/>
            <person name="Michell C.T."/>
            <person name="Saber N."/>
            <person name="Kharbatia N.M."/>
            <person name="Rupper R.R."/>
            <person name="Sharp A.R."/>
            <person name="Dally N."/>
            <person name="Boughton B.A."/>
            <person name="Woo Y.H."/>
            <person name="Gao G."/>
            <person name="Schijlen E.G.W.M."/>
            <person name="Guo X."/>
            <person name="Momin A.A."/>
            <person name="Negrao S."/>
            <person name="Al-Babili S."/>
            <person name="Gehring C."/>
            <person name="Roessner U."/>
            <person name="Jung C."/>
            <person name="Murphy K."/>
            <person name="Arold S.T."/>
            <person name="Gojobori T."/>
            <person name="van der Linden C.G."/>
            <person name="van Loo E.N."/>
            <person name="Jellen E.N."/>
            <person name="Maughan P.J."/>
            <person name="Tester M."/>
        </authorList>
    </citation>
    <scope>NUCLEOTIDE SEQUENCE [LARGE SCALE GENOMIC DNA]</scope>
    <source>
        <strain evidence="5">cv. PI 614886</strain>
    </source>
</reference>
<keyword evidence="1 3" id="KW-0853">WD repeat</keyword>
<gene>
    <name evidence="5" type="primary">LOC110681982</name>
</gene>
<feature type="repeat" description="WD" evidence="3">
    <location>
        <begin position="406"/>
        <end position="449"/>
    </location>
</feature>
<dbReference type="RefSeq" id="XP_021713871.1">
    <property type="nucleotide sequence ID" value="XM_021858179.1"/>
</dbReference>
<dbReference type="PROSITE" id="PS00678">
    <property type="entry name" value="WD_REPEATS_1"/>
    <property type="match status" value="1"/>
</dbReference>
<dbReference type="GeneID" id="110681982"/>
<evidence type="ECO:0000313" key="6">
    <source>
        <dbReference type="Proteomes" id="UP000596660"/>
    </source>
</evidence>
<dbReference type="InterPro" id="IPR015943">
    <property type="entry name" value="WD40/YVTN_repeat-like_dom_sf"/>
</dbReference>
<proteinExistence type="predicted"/>
<evidence type="ECO:0000256" key="1">
    <source>
        <dbReference type="ARBA" id="ARBA00022574"/>
    </source>
</evidence>
<dbReference type="EnsemblPlants" id="AUR62003571-RA">
    <property type="protein sequence ID" value="AUR62003571-RA:cds"/>
    <property type="gene ID" value="AUR62003571"/>
</dbReference>
<feature type="region of interest" description="Disordered" evidence="4">
    <location>
        <begin position="1"/>
        <end position="47"/>
    </location>
</feature>
<dbReference type="Gramene" id="AUR62003571-RA">
    <property type="protein sequence ID" value="AUR62003571-RA:cds"/>
    <property type="gene ID" value="AUR62003571"/>
</dbReference>
<dbReference type="Proteomes" id="UP000596660">
    <property type="component" value="Unplaced"/>
</dbReference>
<keyword evidence="2" id="KW-0677">Repeat</keyword>
<evidence type="ECO:0008006" key="7">
    <source>
        <dbReference type="Google" id="ProtNLM"/>
    </source>
</evidence>
<evidence type="ECO:0000256" key="2">
    <source>
        <dbReference type="ARBA" id="ARBA00022737"/>
    </source>
</evidence>